<feature type="binding site" evidence="15">
    <location>
        <begin position="5"/>
        <end position="12"/>
    </location>
    <ligand>
        <name>GTP</name>
        <dbReference type="ChEBI" id="CHEBI:37565"/>
        <label>1</label>
    </ligand>
</feature>
<dbReference type="CDD" id="cd01879">
    <property type="entry name" value="FeoB"/>
    <property type="match status" value="1"/>
</dbReference>
<evidence type="ECO:0000256" key="10">
    <source>
        <dbReference type="ARBA" id="ARBA00023004"/>
    </source>
</evidence>
<proteinExistence type="inferred from homology"/>
<feature type="binding site" evidence="16">
    <location>
        <position position="16"/>
    </location>
    <ligand>
        <name>Mg(2+)</name>
        <dbReference type="ChEBI" id="CHEBI:18420"/>
        <label>2</label>
    </ligand>
</feature>
<dbReference type="GO" id="GO:0015093">
    <property type="term" value="F:ferrous iron transmembrane transporter activity"/>
    <property type="evidence" value="ECO:0007669"/>
    <property type="project" value="UniProtKB-UniRule"/>
</dbReference>
<dbReference type="GO" id="GO:0046872">
    <property type="term" value="F:metal ion binding"/>
    <property type="evidence" value="ECO:0007669"/>
    <property type="project" value="UniProtKB-KW"/>
</dbReference>
<dbReference type="GO" id="GO:0005525">
    <property type="term" value="F:GTP binding"/>
    <property type="evidence" value="ECO:0007669"/>
    <property type="project" value="UniProtKB-KW"/>
</dbReference>
<dbReference type="InterPro" id="IPR050860">
    <property type="entry name" value="FeoB_GTPase"/>
</dbReference>
<keyword evidence="16" id="KW-0460">Magnesium</keyword>
<dbReference type="InterPro" id="IPR030389">
    <property type="entry name" value="G_FEOB_dom"/>
</dbReference>
<dbReference type="Pfam" id="PF02421">
    <property type="entry name" value="FeoB_N"/>
    <property type="match status" value="1"/>
</dbReference>
<comment type="caution">
    <text evidence="19">The sequence shown here is derived from an EMBL/GenBank/DDBJ whole genome shotgun (WGS) entry which is preliminary data.</text>
</comment>
<evidence type="ECO:0000313" key="20">
    <source>
        <dbReference type="Proteomes" id="UP000243494"/>
    </source>
</evidence>
<dbReference type="OrthoDB" id="9809127at2"/>
<dbReference type="PANTHER" id="PTHR43185:SF1">
    <property type="entry name" value="FE(2+) TRANSPORTER FEOB"/>
    <property type="match status" value="1"/>
</dbReference>
<comment type="subcellular location">
    <subcellularLocation>
        <location evidence="2">Cell inner membrane</location>
        <topology evidence="2">Multi-pass membrane protein</topology>
    </subcellularLocation>
    <subcellularLocation>
        <location evidence="17">Cell membrane</location>
        <topology evidence="17">Multi-pass membrane protein</topology>
    </subcellularLocation>
</comment>
<evidence type="ECO:0000256" key="4">
    <source>
        <dbReference type="ARBA" id="ARBA00022475"/>
    </source>
</evidence>
<dbReference type="PRINTS" id="PR00326">
    <property type="entry name" value="GTP1OBG"/>
</dbReference>
<dbReference type="InterPro" id="IPR011642">
    <property type="entry name" value="Gate_dom"/>
</dbReference>
<evidence type="ECO:0000256" key="11">
    <source>
        <dbReference type="ARBA" id="ARBA00023065"/>
    </source>
</evidence>
<dbReference type="InterPro" id="IPR003373">
    <property type="entry name" value="Fe2_transport_prot-B"/>
</dbReference>
<dbReference type="SUPFAM" id="SSF52540">
    <property type="entry name" value="P-loop containing nucleoside triphosphate hydrolases"/>
    <property type="match status" value="1"/>
</dbReference>
<feature type="transmembrane region" description="Helical" evidence="17">
    <location>
        <begin position="420"/>
        <end position="445"/>
    </location>
</feature>
<keyword evidence="5 17" id="KW-0410">Iron transport</keyword>
<dbReference type="PROSITE" id="PS51711">
    <property type="entry name" value="G_FEOB"/>
    <property type="match status" value="1"/>
</dbReference>
<feature type="transmembrane region" description="Helical" evidence="17">
    <location>
        <begin position="281"/>
        <end position="305"/>
    </location>
</feature>
<evidence type="ECO:0000256" key="16">
    <source>
        <dbReference type="PIRSR" id="PIRSR603373-2"/>
    </source>
</evidence>
<evidence type="ECO:0000256" key="12">
    <source>
        <dbReference type="ARBA" id="ARBA00023134"/>
    </source>
</evidence>
<feature type="transmembrane region" description="Helical" evidence="17">
    <location>
        <begin position="640"/>
        <end position="665"/>
    </location>
</feature>
<keyword evidence="7 17" id="KW-0812">Transmembrane</keyword>
<dbReference type="Proteomes" id="UP000243494">
    <property type="component" value="Unassembled WGS sequence"/>
</dbReference>
<dbReference type="Gene3D" id="1.10.287.1770">
    <property type="match status" value="1"/>
</dbReference>
<evidence type="ECO:0000256" key="17">
    <source>
        <dbReference type="RuleBase" id="RU362098"/>
    </source>
</evidence>
<dbReference type="FunFam" id="3.40.50.300:FF:000426">
    <property type="entry name" value="Ferrous iron transport protein B"/>
    <property type="match status" value="1"/>
</dbReference>
<feature type="transmembrane region" description="Helical" evidence="17">
    <location>
        <begin position="609"/>
        <end position="628"/>
    </location>
</feature>
<evidence type="ECO:0000256" key="1">
    <source>
        <dbReference type="ARBA" id="ARBA00003926"/>
    </source>
</evidence>
<accession>A0A371ITL0</accession>
<keyword evidence="10 17" id="KW-0408">Iron</keyword>
<feature type="transmembrane region" description="Helical" evidence="17">
    <location>
        <begin position="451"/>
        <end position="471"/>
    </location>
</feature>
<dbReference type="Gene3D" id="3.40.50.300">
    <property type="entry name" value="P-loop containing nucleotide triphosphate hydrolases"/>
    <property type="match status" value="1"/>
</dbReference>
<keyword evidence="13 17" id="KW-0472">Membrane</keyword>
<reference evidence="19 20" key="1">
    <citation type="journal article" date="2017" name="Genome Announc.">
        <title>Draft Genome Sequence of Romboutsia maritimum sp. nov. Strain CCRI-22766(T), Isolated from Coastal Estuarine Mud.</title>
        <authorList>
            <person name="Maheux A.F."/>
            <person name="Boudreau D.K."/>
            <person name="Berube E."/>
            <person name="Boissinot M."/>
            <person name="Raymond F."/>
            <person name="Brodeur S."/>
            <person name="Corbeil J."/>
            <person name="Brightwell G."/>
            <person name="Broda D."/>
            <person name="Omar R.F."/>
            <person name="Bergeron M.G."/>
        </authorList>
    </citation>
    <scope>NUCLEOTIDE SEQUENCE [LARGE SCALE GENOMIC DNA]</scope>
    <source>
        <strain evidence="19 20">CCRI-22766</strain>
    </source>
</reference>
<evidence type="ECO:0000259" key="18">
    <source>
        <dbReference type="PROSITE" id="PS51711"/>
    </source>
</evidence>
<feature type="binding site" evidence="15">
    <location>
        <begin position="51"/>
        <end position="54"/>
    </location>
    <ligand>
        <name>GTP</name>
        <dbReference type="ChEBI" id="CHEBI:37565"/>
        <label>1</label>
    </ligand>
</feature>
<evidence type="ECO:0000313" key="19">
    <source>
        <dbReference type="EMBL" id="RDY23824.1"/>
    </source>
</evidence>
<name>A0A371ITL0_9FIRM</name>
<keyword evidence="20" id="KW-1185">Reference proteome</keyword>
<feature type="domain" description="FeoB-type G" evidence="18">
    <location>
        <begin position="1"/>
        <end position="160"/>
    </location>
</feature>
<evidence type="ECO:0000256" key="15">
    <source>
        <dbReference type="PIRSR" id="PIRSR603373-1"/>
    </source>
</evidence>
<keyword evidence="12 15" id="KW-0342">GTP-binding</keyword>
<feature type="transmembrane region" description="Helical" evidence="17">
    <location>
        <begin position="566"/>
        <end position="589"/>
    </location>
</feature>
<comment type="similarity">
    <text evidence="17">Belongs to the TRAFAC class TrmE-Era-EngA-EngB-Septin-like GTPase superfamily. FeoB GTPase (TC 9.A.8) family.</text>
</comment>
<evidence type="ECO:0000256" key="8">
    <source>
        <dbReference type="ARBA" id="ARBA00022741"/>
    </source>
</evidence>
<keyword evidence="9 17" id="KW-1133">Transmembrane helix</keyword>
<evidence type="ECO:0000256" key="5">
    <source>
        <dbReference type="ARBA" id="ARBA00022496"/>
    </source>
</evidence>
<dbReference type="AlphaFoldDB" id="A0A371ITL0"/>
<dbReference type="PANTHER" id="PTHR43185">
    <property type="entry name" value="FERROUS IRON TRANSPORT PROTEIN B"/>
    <property type="match status" value="1"/>
</dbReference>
<evidence type="ECO:0000256" key="13">
    <source>
        <dbReference type="ARBA" id="ARBA00023136"/>
    </source>
</evidence>
<feature type="binding site" evidence="15">
    <location>
        <begin position="30"/>
        <end position="34"/>
    </location>
    <ligand>
        <name>GTP</name>
        <dbReference type="ChEBI" id="CHEBI:37565"/>
        <label>1</label>
    </ligand>
</feature>
<sequence>MALAGNPNCGKTSLFNILTKARQHVGNWPGVTVEKKEGTLKYEGNGYKIIDLPGTYSLGAYSEDEIIARDFVVNENPDVVVNVVDATNIERNLYLTLQLIEMGAKVVIALNMMDEADNKGISIDIKKLSKKLGVKVVPTVALKQQGIEELIKASTSDIINISKIKIDYGDIINNQIEELSKSIEMNIKNTSSKSKWIAIKLLENDEHIKNEINLEKYPQLKQKLNTCNKIIEDELGFEGEMAIVNERYSVISDIVSDTVIRKTSNKESLTDKIDKVATNKFLGLPIFAGIMYLLYQLTFTIGAGIQDWTDGLIGGLGEKVAEILTNIGAPDILTSFVGDAIFGGLASVIAFLPLIMVMYFLIGLLEDSGYMARAAYVMDKLMRSLGLHGKTFVSMLVSIGCNVPGIMATRTLENKKDRMIAILINPFISCGARLPIYMLFISAFFEKNQALILFSLYVGGLVVALIAGKIFSKTLFKGEPSYFVMELPSYKMPSLRNVFMLMWDKAGAFCKKAGKVILPVMVVLWALSNFPLGAESYSEDSLLGMIGGAIAPIFKLAGFGTWQAGISLITGILAKETVVGTMGLIYAGVEEGPALIASIQSIFTPLTAMSFMVMSLLYTPCLVALGAIRRETNSWKWTLFTAVYTFIVGWIAAVLVYQVGLILGFA</sequence>
<keyword evidence="6" id="KW-0997">Cell inner membrane</keyword>
<dbReference type="Pfam" id="PF07664">
    <property type="entry name" value="FeoB_C"/>
    <property type="match status" value="1"/>
</dbReference>
<dbReference type="NCBIfam" id="TIGR00437">
    <property type="entry name" value="feoB"/>
    <property type="match status" value="1"/>
</dbReference>
<organism evidence="19 20">
    <name type="scientific">Romboutsia maritimum</name>
    <dbReference type="NCBI Taxonomy" id="2020948"/>
    <lineage>
        <taxon>Bacteria</taxon>
        <taxon>Bacillati</taxon>
        <taxon>Bacillota</taxon>
        <taxon>Clostridia</taxon>
        <taxon>Peptostreptococcales</taxon>
        <taxon>Peptostreptococcaceae</taxon>
        <taxon>Romboutsia</taxon>
    </lineage>
</organism>
<dbReference type="InterPro" id="IPR041069">
    <property type="entry name" value="FeoB_Cyto"/>
</dbReference>
<dbReference type="Pfam" id="PF07670">
    <property type="entry name" value="Gate"/>
    <property type="match status" value="2"/>
</dbReference>
<comment type="function">
    <text evidence="1 17">Probable transporter of a GTP-driven Fe(2+) uptake system.</text>
</comment>
<protein>
    <recommendedName>
        <fullName evidence="14 17">Ferrous iron transport protein B</fullName>
    </recommendedName>
</protein>
<keyword evidence="8 15" id="KW-0547">Nucleotide-binding</keyword>
<keyword evidence="11" id="KW-0406">Ion transport</keyword>
<dbReference type="GO" id="GO:0005886">
    <property type="term" value="C:plasma membrane"/>
    <property type="evidence" value="ECO:0007669"/>
    <property type="project" value="UniProtKB-SubCell"/>
</dbReference>
<dbReference type="EMBL" id="NOJZ02000008">
    <property type="protein sequence ID" value="RDY23824.1"/>
    <property type="molecule type" value="Genomic_DNA"/>
</dbReference>
<gene>
    <name evidence="19" type="primary">feoB</name>
    <name evidence="19" type="ORF">CHF27_006515</name>
</gene>
<evidence type="ECO:0000256" key="2">
    <source>
        <dbReference type="ARBA" id="ARBA00004429"/>
    </source>
</evidence>
<keyword evidence="4" id="KW-1003">Cell membrane</keyword>
<evidence type="ECO:0000256" key="6">
    <source>
        <dbReference type="ARBA" id="ARBA00022519"/>
    </source>
</evidence>
<feature type="binding site" evidence="15">
    <location>
        <begin position="111"/>
        <end position="114"/>
    </location>
    <ligand>
        <name>GTP</name>
        <dbReference type="ChEBI" id="CHEBI:37565"/>
        <label>1</label>
    </ligand>
</feature>
<feature type="transmembrane region" description="Helical" evidence="17">
    <location>
        <begin position="542"/>
        <end position="559"/>
    </location>
</feature>
<feature type="transmembrane region" description="Helical" evidence="17">
    <location>
        <begin position="340"/>
        <end position="365"/>
    </location>
</feature>
<dbReference type="InterPro" id="IPR027417">
    <property type="entry name" value="P-loop_NTPase"/>
</dbReference>
<keyword evidence="16" id="KW-0479">Metal-binding</keyword>
<dbReference type="InterPro" id="IPR006073">
    <property type="entry name" value="GTP-bd"/>
</dbReference>
<dbReference type="Pfam" id="PF17910">
    <property type="entry name" value="FeoB_Cyto"/>
    <property type="match status" value="1"/>
</dbReference>
<evidence type="ECO:0000256" key="9">
    <source>
        <dbReference type="ARBA" id="ARBA00022989"/>
    </source>
</evidence>
<keyword evidence="3 17" id="KW-0813">Transport</keyword>
<evidence type="ECO:0000256" key="7">
    <source>
        <dbReference type="ARBA" id="ARBA00022692"/>
    </source>
</evidence>
<feature type="binding site" evidence="16">
    <location>
        <position position="19"/>
    </location>
    <ligand>
        <name>Mg(2+)</name>
        <dbReference type="ChEBI" id="CHEBI:18420"/>
        <label>2</label>
    </ligand>
</feature>
<evidence type="ECO:0000256" key="14">
    <source>
        <dbReference type="NCBIfam" id="TIGR00437"/>
    </source>
</evidence>
<dbReference type="InterPro" id="IPR011640">
    <property type="entry name" value="Fe2_transport_prot_B_C"/>
</dbReference>
<evidence type="ECO:0000256" key="3">
    <source>
        <dbReference type="ARBA" id="ARBA00022448"/>
    </source>
</evidence>